<evidence type="ECO:0000256" key="1">
    <source>
        <dbReference type="SAM" id="Phobius"/>
    </source>
</evidence>
<evidence type="ECO:0000313" key="2">
    <source>
        <dbReference type="EMBL" id="ADD93428.1"/>
    </source>
</evidence>
<protein>
    <submittedName>
        <fullName evidence="2">Peptidase membrane zinc metallopeptidase putative</fullName>
    </submittedName>
</protein>
<keyword evidence="1" id="KW-0472">Membrane</keyword>
<sequence>MFFDPLYIVIILICVGFSLYASSITKSRFKKYSAYTTQSRMTGAEVAHKILLDNNIHDVRIERVGGTLSDHYDPRSKSLRLSADVHDRNSMAAFGIAAHEVGHAIQHAKAYSFLTFRSAWVPVANISSKLSFVVIFIAFMLGGAQSFAGATVSWIGVLLFGCTTLFTLVTLPVEFDASSRALACLQKGNYVAEKELDGARKVLNAAAMTYVAAFASSLLMLLYYAFRLGLFGGRR</sequence>
<dbReference type="InterPro" id="IPR007395">
    <property type="entry name" value="Zn_peptidase_2"/>
</dbReference>
<name>D6PCH7_9BACT</name>
<dbReference type="Pfam" id="PF04298">
    <property type="entry name" value="Zn_peptidase_2"/>
    <property type="match status" value="1"/>
</dbReference>
<feature type="transmembrane region" description="Helical" evidence="1">
    <location>
        <begin position="119"/>
        <end position="141"/>
    </location>
</feature>
<organism evidence="2">
    <name type="scientific">uncultured marine bacterium MedDCM-OCT-S04-C103</name>
    <dbReference type="NCBI Taxonomy" id="743049"/>
    <lineage>
        <taxon>Bacteria</taxon>
        <taxon>environmental samples</taxon>
    </lineage>
</organism>
<dbReference type="PANTHER" id="PTHR36434:SF1">
    <property type="entry name" value="MEMBRANE PROTEASE YUGP-RELATED"/>
    <property type="match status" value="1"/>
</dbReference>
<keyword evidence="1" id="KW-0812">Transmembrane</keyword>
<feature type="transmembrane region" description="Helical" evidence="1">
    <location>
        <begin position="147"/>
        <end position="171"/>
    </location>
</feature>
<dbReference type="PANTHER" id="PTHR36434">
    <property type="entry name" value="MEMBRANE PROTEASE YUGP-RELATED"/>
    <property type="match status" value="1"/>
</dbReference>
<accession>D6PCH7</accession>
<feature type="transmembrane region" description="Helical" evidence="1">
    <location>
        <begin position="202"/>
        <end position="226"/>
    </location>
</feature>
<dbReference type="AlphaFoldDB" id="D6PCH7"/>
<reference evidence="2" key="1">
    <citation type="journal article" date="2010" name="ISME J.">
        <title>Metagenome of the Mediterranean deep chlorophyll maximum studied by direct and fosmid library 454 pyrosequencing.</title>
        <authorList>
            <person name="Ghai R."/>
            <person name="Martin-Cuadrado A.B."/>
            <person name="Molto A.G."/>
            <person name="Heredia I.G."/>
            <person name="Cabrera R."/>
            <person name="Martin J."/>
            <person name="Verdu M."/>
            <person name="Deschamps P."/>
            <person name="Moreira D."/>
            <person name="Lopez-Garcia P."/>
            <person name="Mira A."/>
            <person name="Rodriguez-Valera F."/>
        </authorList>
    </citation>
    <scope>NUCLEOTIDE SEQUENCE</scope>
</reference>
<proteinExistence type="predicted"/>
<keyword evidence="1" id="KW-1133">Transmembrane helix</keyword>
<dbReference type="EMBL" id="GU942982">
    <property type="protein sequence ID" value="ADD93428.1"/>
    <property type="molecule type" value="Genomic_DNA"/>
</dbReference>
<feature type="transmembrane region" description="Helical" evidence="1">
    <location>
        <begin position="6"/>
        <end position="24"/>
    </location>
</feature>